<proteinExistence type="inferred from homology"/>
<reference evidence="2" key="1">
    <citation type="journal article" date="2014" name="Int. J. Syst. Evol. Microbiol.">
        <title>Complete genome sequence of Corynebacterium casei LMG S-19264T (=DSM 44701T), isolated from a smear-ripened cheese.</title>
        <authorList>
            <consortium name="US DOE Joint Genome Institute (JGI-PGF)"/>
            <person name="Walter F."/>
            <person name="Albersmeier A."/>
            <person name="Kalinowski J."/>
            <person name="Ruckert C."/>
        </authorList>
    </citation>
    <scope>NUCLEOTIDE SEQUENCE</scope>
    <source>
        <strain evidence="2">JCM 5069</strain>
    </source>
</reference>
<dbReference type="EMBL" id="BNCD01000042">
    <property type="protein sequence ID" value="GHH88774.1"/>
    <property type="molecule type" value="Genomic_DNA"/>
</dbReference>
<dbReference type="AlphaFoldDB" id="A0A919GQ58"/>
<dbReference type="SUPFAM" id="SSF54913">
    <property type="entry name" value="GlnB-like"/>
    <property type="match status" value="1"/>
</dbReference>
<comment type="similarity">
    <text evidence="1">Belongs to the UPF0166 family.</text>
</comment>
<dbReference type="PANTHER" id="PTHR35983">
    <property type="entry name" value="UPF0166 PROTEIN TM_0021"/>
    <property type="match status" value="1"/>
</dbReference>
<dbReference type="Pfam" id="PF02641">
    <property type="entry name" value="DUF190"/>
    <property type="match status" value="1"/>
</dbReference>
<organism evidence="2 3">
    <name type="scientific">Streptomyces sulfonofaciens</name>
    <dbReference type="NCBI Taxonomy" id="68272"/>
    <lineage>
        <taxon>Bacteria</taxon>
        <taxon>Bacillati</taxon>
        <taxon>Actinomycetota</taxon>
        <taxon>Actinomycetes</taxon>
        <taxon>Kitasatosporales</taxon>
        <taxon>Streptomycetaceae</taxon>
        <taxon>Streptomyces</taxon>
    </lineage>
</organism>
<accession>A0A919GQ58</accession>
<reference evidence="2" key="2">
    <citation type="submission" date="2020-09" db="EMBL/GenBank/DDBJ databases">
        <authorList>
            <person name="Sun Q."/>
            <person name="Ohkuma M."/>
        </authorList>
    </citation>
    <scope>NUCLEOTIDE SEQUENCE</scope>
    <source>
        <strain evidence="2">JCM 5069</strain>
    </source>
</reference>
<dbReference type="Gene3D" id="3.30.70.120">
    <property type="match status" value="1"/>
</dbReference>
<evidence type="ECO:0000313" key="3">
    <source>
        <dbReference type="Proteomes" id="UP000603708"/>
    </source>
</evidence>
<name>A0A919GQ58_9ACTN</name>
<dbReference type="InterPro" id="IPR015867">
    <property type="entry name" value="N-reg_PII/ATP_PRibTrfase_C"/>
</dbReference>
<dbReference type="InterPro" id="IPR003793">
    <property type="entry name" value="UPF0166"/>
</dbReference>
<dbReference type="InterPro" id="IPR011322">
    <property type="entry name" value="N-reg_PII-like_a/b"/>
</dbReference>
<protein>
    <submittedName>
        <fullName evidence="2">UPF0166 protein</fullName>
    </submittedName>
</protein>
<evidence type="ECO:0000313" key="2">
    <source>
        <dbReference type="EMBL" id="GHH88774.1"/>
    </source>
</evidence>
<dbReference type="PANTHER" id="PTHR35983:SF1">
    <property type="entry name" value="UPF0166 PROTEIN TM_0021"/>
    <property type="match status" value="1"/>
</dbReference>
<comment type="caution">
    <text evidence="2">The sequence shown here is derived from an EMBL/GenBank/DDBJ whole genome shotgun (WGS) entry which is preliminary data.</text>
</comment>
<gene>
    <name evidence="2" type="ORF">GCM10018793_69750</name>
</gene>
<evidence type="ECO:0000256" key="1">
    <source>
        <dbReference type="ARBA" id="ARBA00010554"/>
    </source>
</evidence>
<keyword evidence="3" id="KW-1185">Reference proteome</keyword>
<sequence>MARRPREPLGPPSARVADGRTRLRFVPACRLTITVASGSTWNHRPLYGEIVRRAKAYGLGSATVFRAVEGFGPDGVIATTRILSLADHLPLQIVALDEEERIRGFLGEVEPFMDAVESLVIDHVQRVVRR</sequence>
<dbReference type="Proteomes" id="UP000603708">
    <property type="component" value="Unassembled WGS sequence"/>
</dbReference>
<dbReference type="RefSeq" id="WP_189939098.1">
    <property type="nucleotide sequence ID" value="NZ_BNCD01000042.1"/>
</dbReference>